<dbReference type="AlphaFoldDB" id="A0AAJ1TNC4"/>
<evidence type="ECO:0000313" key="1">
    <source>
        <dbReference type="EMBL" id="MDQ0543866.1"/>
    </source>
</evidence>
<sequence>MKGRFRPTASTRRNRLCQPFSVPILSTRGTLGRTITWAARLDASAVIDLALRPSIGQGAPCQTPGNGPDDATLGQVMTREPADNGTLDTALRLGRANADQCDERDRCRFSYDPHDTSPNLCRTNSAV</sequence>
<proteinExistence type="predicted"/>
<reference evidence="1" key="1">
    <citation type="submission" date="2023-07" db="EMBL/GenBank/DDBJ databases">
        <title>Genomic Encyclopedia of Type Strains, Phase IV (KMG-IV): sequencing the most valuable type-strain genomes for metagenomic binning, comparative biology and taxonomic classification.</title>
        <authorList>
            <person name="Goeker M."/>
        </authorList>
    </citation>
    <scope>NUCLEOTIDE SEQUENCE</scope>
    <source>
        <strain evidence="1">DSM 19569</strain>
    </source>
</reference>
<accession>A0AAJ1TNC4</accession>
<comment type="caution">
    <text evidence="1">The sequence shown here is derived from an EMBL/GenBank/DDBJ whole genome shotgun (WGS) entry which is preliminary data.</text>
</comment>
<dbReference type="EMBL" id="JAUSWL010000004">
    <property type="protein sequence ID" value="MDQ0543866.1"/>
    <property type="molecule type" value="Genomic_DNA"/>
</dbReference>
<organism evidence="1 2">
    <name type="scientific">Methylobacterium brachiatum</name>
    <dbReference type="NCBI Taxonomy" id="269660"/>
    <lineage>
        <taxon>Bacteria</taxon>
        <taxon>Pseudomonadati</taxon>
        <taxon>Pseudomonadota</taxon>
        <taxon>Alphaproteobacteria</taxon>
        <taxon>Hyphomicrobiales</taxon>
        <taxon>Methylobacteriaceae</taxon>
        <taxon>Methylobacterium</taxon>
    </lineage>
</organism>
<protein>
    <submittedName>
        <fullName evidence="1">Uncharacterized protein</fullName>
    </submittedName>
</protein>
<evidence type="ECO:0000313" key="2">
    <source>
        <dbReference type="Proteomes" id="UP001223420"/>
    </source>
</evidence>
<name>A0AAJ1TNC4_9HYPH</name>
<gene>
    <name evidence="1" type="ORF">QO001_002795</name>
</gene>
<dbReference type="Proteomes" id="UP001223420">
    <property type="component" value="Unassembled WGS sequence"/>
</dbReference>